<name>V2UR89_9GAMM</name>
<dbReference type="Proteomes" id="UP000023785">
    <property type="component" value="Unassembled WGS sequence"/>
</dbReference>
<dbReference type="OrthoDB" id="6707299at2"/>
<keyword evidence="3" id="KW-1185">Reference proteome</keyword>
<keyword evidence="1" id="KW-0472">Membrane</keyword>
<dbReference type="EMBL" id="AYER01000009">
    <property type="protein sequence ID" value="ESK37844.1"/>
    <property type="molecule type" value="Genomic_DNA"/>
</dbReference>
<dbReference type="AlphaFoldDB" id="V2UR89"/>
<organism evidence="2 3">
    <name type="scientific">Acinetobacter nectaris CIP 110549</name>
    <dbReference type="NCBI Taxonomy" id="1392540"/>
    <lineage>
        <taxon>Bacteria</taxon>
        <taxon>Pseudomonadati</taxon>
        <taxon>Pseudomonadota</taxon>
        <taxon>Gammaproteobacteria</taxon>
        <taxon>Moraxellales</taxon>
        <taxon>Moraxellaceae</taxon>
        <taxon>Acinetobacter</taxon>
    </lineage>
</organism>
<accession>V2UR89</accession>
<gene>
    <name evidence="2" type="ORF">P256_02280</name>
</gene>
<comment type="caution">
    <text evidence="2">The sequence shown here is derived from an EMBL/GenBank/DDBJ whole genome shotgun (WGS) entry which is preliminary data.</text>
</comment>
<evidence type="ECO:0000313" key="3">
    <source>
        <dbReference type="Proteomes" id="UP000023785"/>
    </source>
</evidence>
<dbReference type="RefSeq" id="WP_023273890.1">
    <property type="nucleotide sequence ID" value="NZ_KI530735.1"/>
</dbReference>
<dbReference type="HOGENOM" id="CLU_2191275_0_0_6"/>
<keyword evidence="1" id="KW-1133">Transmembrane helix</keyword>
<evidence type="ECO:0000256" key="1">
    <source>
        <dbReference type="SAM" id="Phobius"/>
    </source>
</evidence>
<protein>
    <submittedName>
        <fullName evidence="2">Uncharacterized protein</fullName>
    </submittedName>
</protein>
<evidence type="ECO:0000313" key="2">
    <source>
        <dbReference type="EMBL" id="ESK37844.1"/>
    </source>
</evidence>
<dbReference type="PATRIC" id="fig|1392540.3.peg.2201"/>
<dbReference type="eggNOG" id="ENOG502ZQEP">
    <property type="taxonomic scope" value="Bacteria"/>
</dbReference>
<proteinExistence type="predicted"/>
<keyword evidence="1" id="KW-0812">Transmembrane</keyword>
<reference evidence="2 3" key="1">
    <citation type="submission" date="2013-10" db="EMBL/GenBank/DDBJ databases">
        <title>The Genome Sequence of Acinetobacter nectaris CIP 110549.</title>
        <authorList>
            <consortium name="The Broad Institute Genomics Platform"/>
            <consortium name="The Broad Institute Genome Sequencing Center for Infectious Disease"/>
            <person name="Cerqueira G."/>
            <person name="Feldgarden M."/>
            <person name="Courvalin P."/>
            <person name="Grillot-Courvalin C."/>
            <person name="Clermont D."/>
            <person name="Rocha E."/>
            <person name="Yoon E.-J."/>
            <person name="Nemec A."/>
            <person name="Young S.K."/>
            <person name="Zeng Q."/>
            <person name="Gargeya S."/>
            <person name="Fitzgerald M."/>
            <person name="Abouelleil A."/>
            <person name="Alvarado L."/>
            <person name="Berlin A.M."/>
            <person name="Chapman S.B."/>
            <person name="Gainer-Dewar J."/>
            <person name="Goldberg J."/>
            <person name="Gnerre S."/>
            <person name="Griggs A."/>
            <person name="Gujja S."/>
            <person name="Hansen M."/>
            <person name="Howarth C."/>
            <person name="Imamovic A."/>
            <person name="Ireland A."/>
            <person name="Larimer J."/>
            <person name="McCowan C."/>
            <person name="Murphy C."/>
            <person name="Pearson M."/>
            <person name="Poon T.W."/>
            <person name="Priest M."/>
            <person name="Roberts A."/>
            <person name="Saif S."/>
            <person name="Shea T."/>
            <person name="Sykes S."/>
            <person name="Wortman J."/>
            <person name="Nusbaum C."/>
            <person name="Birren B."/>
        </authorList>
    </citation>
    <scope>NUCLEOTIDE SEQUENCE [LARGE SCALE GENOMIC DNA]</scope>
    <source>
        <strain evidence="2 3">CIP 110549</strain>
    </source>
</reference>
<feature type="transmembrane region" description="Helical" evidence="1">
    <location>
        <begin position="46"/>
        <end position="64"/>
    </location>
</feature>
<sequence>MSHNDDFAKNVTQKLDKLAHAHRNKQRVMQSVLAEITTPSKKLAPVWKVTGFAIAAALAGIVIFPNTMNLATKGHNTQTMINTNTTKLSPQMVDDLEMVMVFGEDSHTHGS</sequence>
<dbReference type="STRING" id="1392540.P256_02280"/>